<keyword evidence="1" id="KW-1133">Transmembrane helix</keyword>
<evidence type="ECO:0000313" key="2">
    <source>
        <dbReference type="EMBL" id="SVD19847.1"/>
    </source>
</evidence>
<feature type="transmembrane region" description="Helical" evidence="1">
    <location>
        <begin position="112"/>
        <end position="129"/>
    </location>
</feature>
<reference evidence="2" key="1">
    <citation type="submission" date="2018-05" db="EMBL/GenBank/DDBJ databases">
        <authorList>
            <person name="Lanie J.A."/>
            <person name="Ng W.-L."/>
            <person name="Kazmierczak K.M."/>
            <person name="Andrzejewski T.M."/>
            <person name="Davidsen T.M."/>
            <person name="Wayne K.J."/>
            <person name="Tettelin H."/>
            <person name="Glass J.I."/>
            <person name="Rusch D."/>
            <person name="Podicherti R."/>
            <person name="Tsui H.-C.T."/>
            <person name="Winkler M.E."/>
        </authorList>
    </citation>
    <scope>NUCLEOTIDE SEQUENCE</scope>
</reference>
<keyword evidence="1" id="KW-0472">Membrane</keyword>
<feature type="transmembrane region" description="Helical" evidence="1">
    <location>
        <begin position="38"/>
        <end position="58"/>
    </location>
</feature>
<dbReference type="AlphaFoldDB" id="A0A382TED8"/>
<keyword evidence="1" id="KW-0812">Transmembrane</keyword>
<evidence type="ECO:0000256" key="1">
    <source>
        <dbReference type="SAM" id="Phobius"/>
    </source>
</evidence>
<protein>
    <submittedName>
        <fullName evidence="2">Uncharacterized protein</fullName>
    </submittedName>
</protein>
<name>A0A382TED8_9ZZZZ</name>
<proteinExistence type="predicted"/>
<feature type="transmembrane region" description="Helical" evidence="1">
    <location>
        <begin position="136"/>
        <end position="155"/>
    </location>
</feature>
<organism evidence="2">
    <name type="scientific">marine metagenome</name>
    <dbReference type="NCBI Taxonomy" id="408172"/>
    <lineage>
        <taxon>unclassified sequences</taxon>
        <taxon>metagenomes</taxon>
        <taxon>ecological metagenomes</taxon>
    </lineage>
</organism>
<gene>
    <name evidence="2" type="ORF">METZ01_LOCUS372701</name>
</gene>
<feature type="transmembrane region" description="Helical" evidence="1">
    <location>
        <begin position="70"/>
        <end position="92"/>
    </location>
</feature>
<accession>A0A382TED8</accession>
<dbReference type="EMBL" id="UINC01135598">
    <property type="protein sequence ID" value="SVD19847.1"/>
    <property type="molecule type" value="Genomic_DNA"/>
</dbReference>
<feature type="transmembrane region" description="Helical" evidence="1">
    <location>
        <begin position="175"/>
        <end position="192"/>
    </location>
</feature>
<sequence>MDLDKNAIMNEVGGAFMVSWLVLSSVDAGIGTLTGALILAAAWMAISGAHILPVVTWCHMMTGDPTDMDSMMGSAMQLVGQVIGAAMAIALMTEGGAIETGWAATAWEAPDLWGALTMLAAGAVFWTVYSRCDTWVTAFAVMAMAGAMGGVDAAHEMGSSLLSGMDGVQDVGMHWVVDGLIVGVGARVGVMIDDMI</sequence>